<name>A0ABU9BW47_9BURK</name>
<proteinExistence type="predicted"/>
<comment type="caution">
    <text evidence="1">The sequence shown here is derived from an EMBL/GenBank/DDBJ whole genome shotgun (WGS) entry which is preliminary data.</text>
</comment>
<dbReference type="Proteomes" id="UP001371218">
    <property type="component" value="Unassembled WGS sequence"/>
</dbReference>
<sequence length="83" mass="9596">MMSSLNQQEFLRAAMAEFGRLQGLDRPATRDEMCERLGVTRPTFDKWMLDSANGRKMSNNVWCHVREVLAHETLKKKVKKSIA</sequence>
<reference evidence="1 2" key="1">
    <citation type="submission" date="2024-04" db="EMBL/GenBank/DDBJ databases">
        <title>Novel species of the genus Ideonella isolated from streams.</title>
        <authorList>
            <person name="Lu H."/>
        </authorList>
    </citation>
    <scope>NUCLEOTIDE SEQUENCE [LARGE SCALE GENOMIC DNA]</scope>
    <source>
        <strain evidence="1 2">DXS29W</strain>
    </source>
</reference>
<gene>
    <name evidence="1" type="ORF">AACH06_25485</name>
</gene>
<protein>
    <submittedName>
        <fullName evidence="1">Uncharacterized protein</fullName>
    </submittedName>
</protein>
<evidence type="ECO:0000313" key="1">
    <source>
        <dbReference type="EMBL" id="MEK8034193.1"/>
    </source>
</evidence>
<keyword evidence="2" id="KW-1185">Reference proteome</keyword>
<accession>A0ABU9BW47</accession>
<dbReference type="RefSeq" id="WP_341428621.1">
    <property type="nucleotide sequence ID" value="NZ_JBBUTG010000026.1"/>
</dbReference>
<evidence type="ECO:0000313" key="2">
    <source>
        <dbReference type="Proteomes" id="UP001371218"/>
    </source>
</evidence>
<dbReference type="EMBL" id="JBBUTG010000026">
    <property type="protein sequence ID" value="MEK8034193.1"/>
    <property type="molecule type" value="Genomic_DNA"/>
</dbReference>
<organism evidence="1 2">
    <name type="scientific">Ideonella lacteola</name>
    <dbReference type="NCBI Taxonomy" id="2984193"/>
    <lineage>
        <taxon>Bacteria</taxon>
        <taxon>Pseudomonadati</taxon>
        <taxon>Pseudomonadota</taxon>
        <taxon>Betaproteobacteria</taxon>
        <taxon>Burkholderiales</taxon>
        <taxon>Sphaerotilaceae</taxon>
        <taxon>Ideonella</taxon>
    </lineage>
</organism>